<gene>
    <name evidence="4" type="ORF">SNE40_000571</name>
</gene>
<keyword evidence="5" id="KW-1185">Reference proteome</keyword>
<proteinExistence type="predicted"/>
<dbReference type="InterPro" id="IPR028089">
    <property type="entry name" value="DUF4455"/>
</dbReference>
<organism evidence="4 5">
    <name type="scientific">Patella caerulea</name>
    <name type="common">Rayed Mediterranean limpet</name>
    <dbReference type="NCBI Taxonomy" id="87958"/>
    <lineage>
        <taxon>Eukaryota</taxon>
        <taxon>Metazoa</taxon>
        <taxon>Spiralia</taxon>
        <taxon>Lophotrochozoa</taxon>
        <taxon>Mollusca</taxon>
        <taxon>Gastropoda</taxon>
        <taxon>Patellogastropoda</taxon>
        <taxon>Patelloidea</taxon>
        <taxon>Patellidae</taxon>
        <taxon>Patella</taxon>
    </lineage>
</organism>
<name>A0AAN8KLK6_PATCE</name>
<evidence type="ECO:0000256" key="1">
    <source>
        <dbReference type="SAM" id="Coils"/>
    </source>
</evidence>
<feature type="compositionally biased region" description="Basic and acidic residues" evidence="2">
    <location>
        <begin position="608"/>
        <end position="627"/>
    </location>
</feature>
<feature type="coiled-coil region" evidence="1">
    <location>
        <begin position="138"/>
        <end position="191"/>
    </location>
</feature>
<dbReference type="Pfam" id="PF14643">
    <property type="entry name" value="DUF4455"/>
    <property type="match status" value="1"/>
</dbReference>
<dbReference type="Proteomes" id="UP001347796">
    <property type="component" value="Unassembled WGS sequence"/>
</dbReference>
<sequence>MADTTTAIRVIPSGKIYRQMFDAQVQLNKSLTQISKRSKSPIHTVLSSSNGVPLVRLNTDETHHGVLTERQKTWVNGFPNEQNIENPVLYKQYAEYINSKLLETDALKYDKEVEGLPDVVVPGKVGSNIIDRIASSRKERHEAAVEDMQQELNVISSNFEPRIAETSEMILNKLNKNDEELENILARIKLDEDLIDHRLEDLDCLWQEVQSFTPSRQGWIIELDFMLKTLEDERAEMIRTVFEVYSDKFEKISHLMAPDLQKFLDKEAQLVNQTILSNRRAYADLYVRLMSADIEREKTLYAAWKRRKQDWSNLKNKKFVNEFKEYMKSDEVTKPEGVDRVLQEMIAAQCELNEKRYELIMSLAEMKPPMSTKTAVYKWNQTVQSVSQEIENINQMYLSKLHEEYEQVCHGCIDKMNSIKETVIIEGVCTSSQAQDVIDKDMLPLIGDRQKSFEENLEIMENALETHGLTMTTDVKSLFKFAQGATHVWDIHEIGLAKQERALQEKLERCRHDHDYKNQDTEAMLDNIMDKMRQESTEQGLASSLVKALEMLERIRLSYEVFHQKQTEIVKMYPEMVKSELDSYDESVCKFFMVNRKHPDDMVDSAESDGRDSRSSVSSPDEKERKRTPTKQKRQSKEESVSLFFNIVDFII</sequence>
<keyword evidence="1" id="KW-0175">Coiled coil</keyword>
<reference evidence="4 5" key="1">
    <citation type="submission" date="2024-01" db="EMBL/GenBank/DDBJ databases">
        <title>The genome of the rayed Mediterranean limpet Patella caerulea (Linnaeus, 1758).</title>
        <authorList>
            <person name="Anh-Thu Weber A."/>
            <person name="Halstead-Nussloch G."/>
        </authorList>
    </citation>
    <scope>NUCLEOTIDE SEQUENCE [LARGE SCALE GENOMIC DNA]</scope>
    <source>
        <strain evidence="4">AATW-2023a</strain>
        <tissue evidence="4">Whole specimen</tissue>
    </source>
</reference>
<feature type="domain" description="DUF4455" evidence="3">
    <location>
        <begin position="135"/>
        <end position="596"/>
    </location>
</feature>
<evidence type="ECO:0000313" key="4">
    <source>
        <dbReference type="EMBL" id="KAK6195063.1"/>
    </source>
</evidence>
<evidence type="ECO:0000256" key="2">
    <source>
        <dbReference type="SAM" id="MobiDB-lite"/>
    </source>
</evidence>
<protein>
    <recommendedName>
        <fullName evidence="3">DUF4455 domain-containing protein</fullName>
    </recommendedName>
</protein>
<accession>A0AAN8KLK6</accession>
<evidence type="ECO:0000313" key="5">
    <source>
        <dbReference type="Proteomes" id="UP001347796"/>
    </source>
</evidence>
<dbReference type="AlphaFoldDB" id="A0AAN8KLK6"/>
<evidence type="ECO:0000259" key="3">
    <source>
        <dbReference type="Pfam" id="PF14643"/>
    </source>
</evidence>
<comment type="caution">
    <text evidence="4">The sequence shown here is derived from an EMBL/GenBank/DDBJ whole genome shotgun (WGS) entry which is preliminary data.</text>
</comment>
<feature type="region of interest" description="Disordered" evidence="2">
    <location>
        <begin position="600"/>
        <end position="639"/>
    </location>
</feature>
<dbReference type="PANTHER" id="PTHR21444">
    <property type="entry name" value="COILED-COIL DOMAIN-CONTAINING PROTEIN 180"/>
    <property type="match status" value="1"/>
</dbReference>
<dbReference type="EMBL" id="JAZGQO010000001">
    <property type="protein sequence ID" value="KAK6195063.1"/>
    <property type="molecule type" value="Genomic_DNA"/>
</dbReference>
<dbReference type="PANTHER" id="PTHR21444:SF14">
    <property type="entry name" value="COILED-COIL DOMAIN-CONTAINING PROTEIN 180"/>
    <property type="match status" value="1"/>
</dbReference>